<dbReference type="STRING" id="375175.AYR53_05905"/>
<dbReference type="Gene3D" id="3.40.50.300">
    <property type="entry name" value="P-loop containing nucleotide triphosphate hydrolases"/>
    <property type="match status" value="1"/>
</dbReference>
<dbReference type="OrthoDB" id="9804819at2"/>
<dbReference type="SUPFAM" id="SSF52540">
    <property type="entry name" value="P-loop containing nucleoside triphosphate hydrolases"/>
    <property type="match status" value="1"/>
</dbReference>
<dbReference type="Pfam" id="PF00005">
    <property type="entry name" value="ABC_tran"/>
    <property type="match status" value="1"/>
</dbReference>
<evidence type="ECO:0000313" key="5">
    <source>
        <dbReference type="Proteomes" id="UP000078582"/>
    </source>
</evidence>
<evidence type="ECO:0000313" key="4">
    <source>
        <dbReference type="EMBL" id="ANK62355.1"/>
    </source>
</evidence>
<organism evidence="4 5">
    <name type="scientific">Loigolactobacillus backii</name>
    <dbReference type="NCBI Taxonomy" id="375175"/>
    <lineage>
        <taxon>Bacteria</taxon>
        <taxon>Bacillati</taxon>
        <taxon>Bacillota</taxon>
        <taxon>Bacilli</taxon>
        <taxon>Lactobacillales</taxon>
        <taxon>Lactobacillaceae</taxon>
        <taxon>Loigolactobacillus</taxon>
    </lineage>
</organism>
<protein>
    <submittedName>
        <fullName evidence="4">Lantibiotic transport ATP-binding protein</fullName>
    </submittedName>
</protein>
<dbReference type="PROSITE" id="PS50893">
    <property type="entry name" value="ABC_TRANSPORTER_2"/>
    <property type="match status" value="1"/>
</dbReference>
<keyword evidence="1" id="KW-0813">Transport</keyword>
<dbReference type="InterPro" id="IPR017871">
    <property type="entry name" value="ABC_transporter-like_CS"/>
</dbReference>
<dbReference type="Proteomes" id="UP000078582">
    <property type="component" value="Chromosome"/>
</dbReference>
<dbReference type="GeneID" id="42981783"/>
<dbReference type="EMBL" id="CP014873">
    <property type="protein sequence ID" value="ANK62355.1"/>
    <property type="molecule type" value="Genomic_DNA"/>
</dbReference>
<dbReference type="SMART" id="SM00382">
    <property type="entry name" value="AAA"/>
    <property type="match status" value="1"/>
</dbReference>
<keyword evidence="3 4" id="KW-0067">ATP-binding</keyword>
<dbReference type="AlphaFoldDB" id="A0A192H1W6"/>
<dbReference type="InterPro" id="IPR051782">
    <property type="entry name" value="ABC_Transporter_VariousFunc"/>
</dbReference>
<evidence type="ECO:0000256" key="2">
    <source>
        <dbReference type="ARBA" id="ARBA00022741"/>
    </source>
</evidence>
<gene>
    <name evidence="4" type="ORF">AYR53_05905</name>
</gene>
<dbReference type="GO" id="GO:0005524">
    <property type="term" value="F:ATP binding"/>
    <property type="evidence" value="ECO:0007669"/>
    <property type="project" value="UniProtKB-KW"/>
</dbReference>
<dbReference type="PANTHER" id="PTHR42939:SF1">
    <property type="entry name" value="ABC TRANSPORTER ATP-BINDING PROTEIN ALBC-RELATED"/>
    <property type="match status" value="1"/>
</dbReference>
<evidence type="ECO:0000256" key="3">
    <source>
        <dbReference type="ARBA" id="ARBA00022840"/>
    </source>
</evidence>
<dbReference type="InterPro" id="IPR027417">
    <property type="entry name" value="P-loop_NTPase"/>
</dbReference>
<proteinExistence type="predicted"/>
<accession>A0A192H1W6</accession>
<sequence length="237" mass="26076">MKPIINIHNLEKSYQGKPVLREINLTIQPGEICAILGKNGAGKSTLFKLIAGMATCTGGRIEVLNSDPTDPKIRKHMGITINEPVFYEHLSGWQNLQIHAAYYGVKAVNINQALLAVDLEPSNQTPVKQYSLGMRQRLSIARCLLHKPELVIIDEPLNGLDPKGIRDFRRLLESLQKTGVSIVMSSHILAEVQSVATRIVVLAEGSIVADETKEVWLAADSTDFETAMINLMEGLAK</sequence>
<dbReference type="RefSeq" id="WP_068225525.1">
    <property type="nucleotide sequence ID" value="NZ_CP014623.1"/>
</dbReference>
<dbReference type="KEGG" id="lbt:AYR52_08080"/>
<keyword evidence="5" id="KW-1185">Reference proteome</keyword>
<dbReference type="PROSITE" id="PS00211">
    <property type="entry name" value="ABC_TRANSPORTER_1"/>
    <property type="match status" value="1"/>
</dbReference>
<reference evidence="4 5" key="1">
    <citation type="submission" date="2016-03" db="EMBL/GenBank/DDBJ databases">
        <title>Pediococcus and Lactobacillus from brewery environment - whole genome sequencing and assembly.</title>
        <authorList>
            <person name="Behr J."/>
            <person name="Geissler A.J."/>
            <person name="Vogel R.F."/>
        </authorList>
    </citation>
    <scope>NUCLEOTIDE SEQUENCE [LARGE SCALE GENOMIC DNA]</scope>
    <source>
        <strain evidence="4 5">TMW 1.1989</strain>
    </source>
</reference>
<keyword evidence="2" id="KW-0547">Nucleotide-binding</keyword>
<dbReference type="PANTHER" id="PTHR42939">
    <property type="entry name" value="ABC TRANSPORTER ATP-BINDING PROTEIN ALBC-RELATED"/>
    <property type="match status" value="1"/>
</dbReference>
<dbReference type="InterPro" id="IPR003439">
    <property type="entry name" value="ABC_transporter-like_ATP-bd"/>
</dbReference>
<dbReference type="GO" id="GO:0016887">
    <property type="term" value="F:ATP hydrolysis activity"/>
    <property type="evidence" value="ECO:0007669"/>
    <property type="project" value="InterPro"/>
</dbReference>
<evidence type="ECO:0000256" key="1">
    <source>
        <dbReference type="ARBA" id="ARBA00022448"/>
    </source>
</evidence>
<name>A0A192H1W6_9LACO</name>
<dbReference type="InterPro" id="IPR003593">
    <property type="entry name" value="AAA+_ATPase"/>
</dbReference>